<feature type="domain" description="Protein FecR C-terminal" evidence="3">
    <location>
        <begin position="232"/>
        <end position="295"/>
    </location>
</feature>
<accession>A0A5D0J9I6</accession>
<keyword evidence="1" id="KW-0472">Membrane</keyword>
<evidence type="ECO:0000313" key="5">
    <source>
        <dbReference type="Proteomes" id="UP000323930"/>
    </source>
</evidence>
<dbReference type="InterPro" id="IPR006860">
    <property type="entry name" value="FecR"/>
</dbReference>
<dbReference type="PANTHER" id="PTHR30273:SF2">
    <property type="entry name" value="PROTEIN FECR"/>
    <property type="match status" value="1"/>
</dbReference>
<keyword evidence="1" id="KW-0812">Transmembrane</keyword>
<evidence type="ECO:0000259" key="2">
    <source>
        <dbReference type="Pfam" id="PF04773"/>
    </source>
</evidence>
<protein>
    <submittedName>
        <fullName evidence="4">FecR family protein</fullName>
    </submittedName>
</protein>
<dbReference type="Pfam" id="PF16344">
    <property type="entry name" value="FecR_C"/>
    <property type="match status" value="1"/>
</dbReference>
<feature type="transmembrane region" description="Helical" evidence="1">
    <location>
        <begin position="75"/>
        <end position="93"/>
    </location>
</feature>
<sequence>MKNDDLLKKWLNNELTDVDKQQFSEQEDYAFNERILEGAKHFKASEIYTTKNFESFKSYYDQKKPVKKLASFNRFLRIASVIVVGLGLYFAMFTNDSGSVQTLAGEKTTFELPDSSIVELNSLSSVTYNPKTWETERTLKLDGEAYFKVEKGSAFKVKTKAGYVTVLGTQFNVKQREKYFEVQCFEGVVSVEVDTLYRKLKAGDIFLILNDNFKESKTLDTFPMWTKNMSDFKAVPVAHVLSEIERQYNVQVVHQNTNIDRLFTGSFPHDNLEEALTSITQPLSLSFSISKSNLITIHGRQNK</sequence>
<dbReference type="Pfam" id="PF04773">
    <property type="entry name" value="FecR"/>
    <property type="match status" value="1"/>
</dbReference>
<organism evidence="4 5">
    <name type="scientific">Seonamhaeicola marinus</name>
    <dbReference type="NCBI Taxonomy" id="1912246"/>
    <lineage>
        <taxon>Bacteria</taxon>
        <taxon>Pseudomonadati</taxon>
        <taxon>Bacteroidota</taxon>
        <taxon>Flavobacteriia</taxon>
        <taxon>Flavobacteriales</taxon>
        <taxon>Flavobacteriaceae</taxon>
    </lineage>
</organism>
<keyword evidence="1" id="KW-1133">Transmembrane helix</keyword>
<gene>
    <name evidence="4" type="ORF">FUA24_02060</name>
</gene>
<evidence type="ECO:0000313" key="4">
    <source>
        <dbReference type="EMBL" id="TYA92239.1"/>
    </source>
</evidence>
<dbReference type="AlphaFoldDB" id="A0A5D0J9I6"/>
<dbReference type="Gene3D" id="3.55.50.30">
    <property type="match status" value="1"/>
</dbReference>
<dbReference type="PIRSF" id="PIRSF018266">
    <property type="entry name" value="FecR"/>
    <property type="match status" value="1"/>
</dbReference>
<dbReference type="InterPro" id="IPR012373">
    <property type="entry name" value="Ferrdict_sens_TM"/>
</dbReference>
<evidence type="ECO:0000256" key="1">
    <source>
        <dbReference type="SAM" id="Phobius"/>
    </source>
</evidence>
<keyword evidence="5" id="KW-1185">Reference proteome</keyword>
<reference evidence="4 5" key="1">
    <citation type="submission" date="2019-08" db="EMBL/GenBank/DDBJ databases">
        <title>Seonamhaeicola sediminis sp. nov., isolated from marine sediment.</title>
        <authorList>
            <person name="Cao W.R."/>
        </authorList>
    </citation>
    <scope>NUCLEOTIDE SEQUENCE [LARGE SCALE GENOMIC DNA]</scope>
    <source>
        <strain evidence="4 5">B011</strain>
    </source>
</reference>
<dbReference type="Gene3D" id="2.60.120.1440">
    <property type="match status" value="1"/>
</dbReference>
<dbReference type="GO" id="GO:0016989">
    <property type="term" value="F:sigma factor antagonist activity"/>
    <property type="evidence" value="ECO:0007669"/>
    <property type="project" value="TreeGrafter"/>
</dbReference>
<dbReference type="OrthoDB" id="1097347at2"/>
<dbReference type="InterPro" id="IPR032508">
    <property type="entry name" value="FecR_C"/>
</dbReference>
<feature type="domain" description="FecR protein" evidence="2">
    <location>
        <begin position="100"/>
        <end position="189"/>
    </location>
</feature>
<proteinExistence type="predicted"/>
<dbReference type="RefSeq" id="WP_148539846.1">
    <property type="nucleotide sequence ID" value="NZ_VSDQ01000163.1"/>
</dbReference>
<name>A0A5D0J9I6_9FLAO</name>
<dbReference type="EMBL" id="VSDQ01000163">
    <property type="protein sequence ID" value="TYA92239.1"/>
    <property type="molecule type" value="Genomic_DNA"/>
</dbReference>
<comment type="caution">
    <text evidence="4">The sequence shown here is derived from an EMBL/GenBank/DDBJ whole genome shotgun (WGS) entry which is preliminary data.</text>
</comment>
<evidence type="ECO:0000259" key="3">
    <source>
        <dbReference type="Pfam" id="PF16344"/>
    </source>
</evidence>
<dbReference type="Proteomes" id="UP000323930">
    <property type="component" value="Unassembled WGS sequence"/>
</dbReference>
<dbReference type="PANTHER" id="PTHR30273">
    <property type="entry name" value="PERIPLASMIC SIGNAL SENSOR AND SIGMA FACTOR ACTIVATOR FECR-RELATED"/>
    <property type="match status" value="1"/>
</dbReference>